<feature type="domain" description="C3H1-type" evidence="7">
    <location>
        <begin position="633"/>
        <end position="666"/>
    </location>
</feature>
<comment type="subcellular location">
    <subcellularLocation>
        <location evidence="1">Nucleus</location>
    </subcellularLocation>
</comment>
<accession>A0ABD3VJP7</accession>
<evidence type="ECO:0000313" key="10">
    <source>
        <dbReference type="EMBL" id="KAL3861815.1"/>
    </source>
</evidence>
<dbReference type="PANTHER" id="PTHR45740">
    <property type="entry name" value="POLY [ADP-RIBOSE] POLYMERASE"/>
    <property type="match status" value="1"/>
</dbReference>
<feature type="zinc finger region" description="C3H1-type" evidence="4">
    <location>
        <begin position="865"/>
        <end position="891"/>
    </location>
</feature>
<feature type="compositionally biased region" description="Polar residues" evidence="6">
    <location>
        <begin position="121"/>
        <end position="132"/>
    </location>
</feature>
<evidence type="ECO:0000313" key="11">
    <source>
        <dbReference type="Proteomes" id="UP001634394"/>
    </source>
</evidence>
<feature type="region of interest" description="Disordered" evidence="6">
    <location>
        <begin position="154"/>
        <end position="250"/>
    </location>
</feature>
<feature type="compositionally biased region" description="Polar residues" evidence="6">
    <location>
        <begin position="361"/>
        <end position="384"/>
    </location>
</feature>
<feature type="compositionally biased region" description="Basic and acidic residues" evidence="6">
    <location>
        <begin position="782"/>
        <end position="813"/>
    </location>
</feature>
<keyword evidence="4" id="KW-0863">Zinc-finger</keyword>
<feature type="compositionally biased region" description="Polar residues" evidence="6">
    <location>
        <begin position="1319"/>
        <end position="1343"/>
    </location>
</feature>
<name>A0ABD3VJP7_SINWO</name>
<feature type="compositionally biased region" description="Acidic residues" evidence="6">
    <location>
        <begin position="228"/>
        <end position="239"/>
    </location>
</feature>
<keyword evidence="4" id="KW-0479">Metal-binding</keyword>
<dbReference type="InterPro" id="IPR051712">
    <property type="entry name" value="ARTD-AVP"/>
</dbReference>
<feature type="compositionally biased region" description="Basic and acidic residues" evidence="6">
    <location>
        <begin position="737"/>
        <end position="756"/>
    </location>
</feature>
<dbReference type="Gene3D" id="3.90.228.10">
    <property type="match status" value="1"/>
</dbReference>
<feature type="region of interest" description="Disordered" evidence="6">
    <location>
        <begin position="703"/>
        <end position="853"/>
    </location>
</feature>
<feature type="compositionally biased region" description="Basic residues" evidence="6">
    <location>
        <begin position="342"/>
        <end position="354"/>
    </location>
</feature>
<feature type="domain" description="C3H1-type" evidence="7">
    <location>
        <begin position="570"/>
        <end position="592"/>
    </location>
</feature>
<feature type="region of interest" description="Disordered" evidence="6">
    <location>
        <begin position="323"/>
        <end position="398"/>
    </location>
</feature>
<evidence type="ECO:0008006" key="12">
    <source>
        <dbReference type="Google" id="ProtNLM"/>
    </source>
</evidence>
<feature type="zinc finger region" description="C3H1-type" evidence="4">
    <location>
        <begin position="633"/>
        <end position="666"/>
    </location>
</feature>
<keyword evidence="5" id="KW-0175">Coiled coil</keyword>
<evidence type="ECO:0000256" key="5">
    <source>
        <dbReference type="SAM" id="Coils"/>
    </source>
</evidence>
<dbReference type="PROSITE" id="PS50918">
    <property type="entry name" value="WWE"/>
    <property type="match status" value="1"/>
</dbReference>
<keyword evidence="11" id="KW-1185">Reference proteome</keyword>
<dbReference type="EMBL" id="JBJQND010000011">
    <property type="protein sequence ID" value="KAL3861814.1"/>
    <property type="molecule type" value="Genomic_DNA"/>
</dbReference>
<sequence length="1423" mass="161148">MNPNQNWAWDSQQKRFIPVPGSKVKLHQASGMNYTSGQAGTPLQPFGGAEPQSFQGNRGGHRSGHLFQRGNNSQGQRRGGHHGTRGEDNLGSWGGNMGSHYDAHRGSTNSILGLPPDIRSSVPSNLNFNPNQPRGRGTGIGSENVANYRQENWMQGARQTQDPSTSTPPSMFGERGNKSRQNQRRGNFHGRRGRGRFGKRGQDRRRGGNAGGAVGGEYTAEVGSQCGSDDDDCEEEGSDFEQSGTDSSSTIDTMIFNQTKDNTFAGAEGISNLGFNTLYNRLRRYKAKLDALRKEASTKGNNAEALEKIKQFESAIKQIDAEIKSRSPDTKTEAQFVERQERKSRKRRPRRKKSDYKNDTAESSQKVQDPTDSYSDNSAASFSDSETEEHELQLPQNNSKIKTVVDDLLSQIKDLGEKVADLKASKSDLFLDSSDANKGSKARSPGFKTSTDSLTKEKTYRRKRTQEESNASECDESTGGPNENKVFEYFIKEVRGPTSLRNIADKNLFPKDFDISKWFLSHQRRFILFKTDEKIHFVVPFYKEATFCLDYNGLGRFKKCEKSNCPHAHVCKDFIGGSCKEEQNCRFSHSFNDRNNAGLISQLGLDIFSNEEIRLIYSQRFPHVCGSHNLNHICRRPVCAYIHICKRSLWGRCEKGSDCTLGHSLETEQNKNVLKAYHLLKWNEPLLRKVIFIYTSASKGYVQQKDNSPYGSKESIPEKRNMSQNMLNRTSESRSSFQKEQESKPDSACKSTDRRKGLTRSSSSPSPERFGKHSAGRNGSFNKDKANNDTEEVAKDSYRKSDFLQERKEREDEYVPPSRRAGSQKPKSVSPDTDVGGAKLKGPKSRHGSSHEENKMSIVLETDAAQSSPICDRYLVDKCKMNSCKFHHVDSIKLPYIWQIQMFQSWLTLDKVQMIEVERAYCNRESTCQAVLFYGGSNYIATIEFHTPESLSASVVSDGGKSSFKIETVVRRLSTKSYAEGTKPSSEDSFKTQWRWFFTADFGSWELLEPEFLQFTLEQKFTSKCQDTYLFCRDNYRFKYRIDFKSMKQINIETAKERQLMRRPLFVSAEDVESKHFPEKISTPTGVAIPLPKEWVPWDQAHDFELVELKQDSVEFKKVESMFFSTLQLQEFRISYVCRVQNMKLWRAYEEQRQSMKISLERAGQTKEVDERSLFHGTDSLNTVRGICTNSFDFRVCGKHGTVYGKGAYFARDAKYSDSYTNSASTDRYMFLAKVLVGEYSTGSSTYTRPPEKPGATAHQLFDSCVDNVNSPAIFVVFDLKQCYPEYLVCYKKVEDLYVREAIHVRPNKNVTPYPKPQIQPSTLQNASVQPSLGIPKSSSLAETSHHRSIPSTRSFSDNISSRPVSAPSDSSPVSPRRSSDTTDSQTLYQRPGQGVDDVEEKANQARIFVRNPSFKQENCCLQ</sequence>
<protein>
    <recommendedName>
        <fullName evidence="12">Poly [ADP-ribose] polymerase 12</fullName>
    </recommendedName>
</protein>
<feature type="compositionally biased region" description="Basic and acidic residues" evidence="6">
    <location>
        <begin position="323"/>
        <end position="341"/>
    </location>
</feature>
<dbReference type="InterPro" id="IPR012317">
    <property type="entry name" value="Poly(ADP-ribose)pol_cat_dom"/>
</dbReference>
<organism evidence="10 11">
    <name type="scientific">Sinanodonta woodiana</name>
    <name type="common">Chinese pond mussel</name>
    <name type="synonym">Anodonta woodiana</name>
    <dbReference type="NCBI Taxonomy" id="1069815"/>
    <lineage>
        <taxon>Eukaryota</taxon>
        <taxon>Metazoa</taxon>
        <taxon>Spiralia</taxon>
        <taxon>Lophotrochozoa</taxon>
        <taxon>Mollusca</taxon>
        <taxon>Bivalvia</taxon>
        <taxon>Autobranchia</taxon>
        <taxon>Heteroconchia</taxon>
        <taxon>Palaeoheterodonta</taxon>
        <taxon>Unionida</taxon>
        <taxon>Unionoidea</taxon>
        <taxon>Unionidae</taxon>
        <taxon>Unioninae</taxon>
        <taxon>Sinanodonta</taxon>
    </lineage>
</organism>
<feature type="region of interest" description="Disordered" evidence="6">
    <location>
        <begin position="1308"/>
        <end position="1398"/>
    </location>
</feature>
<feature type="compositionally biased region" description="Polar residues" evidence="6">
    <location>
        <begin position="1350"/>
        <end position="1360"/>
    </location>
</feature>
<dbReference type="PROSITE" id="PS50103">
    <property type="entry name" value="ZF_C3H1"/>
    <property type="match status" value="3"/>
</dbReference>
<feature type="domain" description="WWE" evidence="8">
    <location>
        <begin position="980"/>
        <end position="1062"/>
    </location>
</feature>
<comment type="similarity">
    <text evidence="3">Belongs to the ARTD/PARP family.</text>
</comment>
<evidence type="ECO:0000259" key="8">
    <source>
        <dbReference type="PROSITE" id="PS50918"/>
    </source>
</evidence>
<dbReference type="PROSITE" id="PS51059">
    <property type="entry name" value="PARP_CATALYTIC"/>
    <property type="match status" value="1"/>
</dbReference>
<feature type="compositionally biased region" description="Polar residues" evidence="6">
    <location>
        <begin position="154"/>
        <end position="169"/>
    </location>
</feature>
<feature type="region of interest" description="Disordered" evidence="6">
    <location>
        <begin position="28"/>
        <end position="142"/>
    </location>
</feature>
<feature type="coiled-coil region" evidence="5">
    <location>
        <begin position="275"/>
        <end position="322"/>
    </location>
</feature>
<comment type="caution">
    <text evidence="10">The sequence shown here is derived from an EMBL/GenBank/DDBJ whole genome shotgun (WGS) entry which is preliminary data.</text>
</comment>
<dbReference type="GO" id="GO:0008270">
    <property type="term" value="F:zinc ion binding"/>
    <property type="evidence" value="ECO:0007669"/>
    <property type="project" value="UniProtKB-KW"/>
</dbReference>
<dbReference type="CDD" id="cd01439">
    <property type="entry name" value="TCCD_inducible_PARP_like"/>
    <property type="match status" value="1"/>
</dbReference>
<feature type="domain" description="C3H1-type" evidence="7">
    <location>
        <begin position="865"/>
        <end position="891"/>
    </location>
</feature>
<dbReference type="Gene3D" id="3.30.1370.210">
    <property type="match status" value="1"/>
</dbReference>
<evidence type="ECO:0000259" key="7">
    <source>
        <dbReference type="PROSITE" id="PS50103"/>
    </source>
</evidence>
<feature type="region of interest" description="Disordered" evidence="6">
    <location>
        <begin position="431"/>
        <end position="480"/>
    </location>
</feature>
<feature type="domain" description="PARP catalytic" evidence="9">
    <location>
        <begin position="1089"/>
        <end position="1312"/>
    </location>
</feature>
<dbReference type="InterPro" id="IPR037197">
    <property type="entry name" value="WWE_dom_sf"/>
</dbReference>
<dbReference type="SMART" id="SM00356">
    <property type="entry name" value="ZnF_C3H1"/>
    <property type="match status" value="3"/>
</dbReference>
<dbReference type="PANTHER" id="PTHR45740:SF4">
    <property type="entry name" value="PROTEIN MONO-ADP-RIBOSYLTRANSFERASE PARP11"/>
    <property type="match status" value="1"/>
</dbReference>
<feature type="compositionally biased region" description="Polar residues" evidence="6">
    <location>
        <begin position="240"/>
        <end position="250"/>
    </location>
</feature>
<keyword evidence="4" id="KW-0862">Zinc</keyword>
<dbReference type="Pfam" id="PF02825">
    <property type="entry name" value="WWE"/>
    <property type="match status" value="1"/>
</dbReference>
<reference evidence="10 11" key="1">
    <citation type="submission" date="2024-11" db="EMBL/GenBank/DDBJ databases">
        <title>Chromosome-level genome assembly of the freshwater bivalve Anodonta woodiana.</title>
        <authorList>
            <person name="Chen X."/>
        </authorList>
    </citation>
    <scope>NUCLEOTIDE SEQUENCE [LARGE SCALE GENOMIC DNA]</scope>
    <source>
        <strain evidence="10">MN2024</strain>
        <tissue evidence="10">Gills</tissue>
    </source>
</reference>
<evidence type="ECO:0000256" key="4">
    <source>
        <dbReference type="PROSITE-ProRule" id="PRU00723"/>
    </source>
</evidence>
<evidence type="ECO:0000256" key="2">
    <source>
        <dbReference type="ARBA" id="ARBA00023242"/>
    </source>
</evidence>
<dbReference type="SUPFAM" id="SSF117839">
    <property type="entry name" value="WWE domain"/>
    <property type="match status" value="1"/>
</dbReference>
<proteinExistence type="inferred from homology"/>
<evidence type="ECO:0000256" key="1">
    <source>
        <dbReference type="ARBA" id="ARBA00004123"/>
    </source>
</evidence>
<feature type="compositionally biased region" description="Polar residues" evidence="6">
    <location>
        <begin position="30"/>
        <end position="41"/>
    </location>
</feature>
<dbReference type="Pfam" id="PF00644">
    <property type="entry name" value="PARP"/>
    <property type="match status" value="1"/>
</dbReference>
<dbReference type="Gene3D" id="3.30.720.50">
    <property type="match status" value="1"/>
</dbReference>
<keyword evidence="2" id="KW-0539">Nucleus</keyword>
<feature type="compositionally biased region" description="Basic residues" evidence="6">
    <location>
        <begin position="181"/>
        <end position="199"/>
    </location>
</feature>
<gene>
    <name evidence="10" type="ORF">ACJMK2_007832</name>
</gene>
<feature type="zinc finger region" description="C3H1-type" evidence="4">
    <location>
        <begin position="570"/>
        <end position="592"/>
    </location>
</feature>
<dbReference type="GO" id="GO:0005634">
    <property type="term" value="C:nucleus"/>
    <property type="evidence" value="ECO:0007669"/>
    <property type="project" value="UniProtKB-SubCell"/>
</dbReference>
<evidence type="ECO:0000256" key="3">
    <source>
        <dbReference type="ARBA" id="ARBA00024347"/>
    </source>
</evidence>
<evidence type="ECO:0000259" key="9">
    <source>
        <dbReference type="PROSITE" id="PS51059"/>
    </source>
</evidence>
<dbReference type="Proteomes" id="UP001634394">
    <property type="component" value="Unassembled WGS sequence"/>
</dbReference>
<evidence type="ECO:0000256" key="6">
    <source>
        <dbReference type="SAM" id="MobiDB-lite"/>
    </source>
</evidence>
<feature type="compositionally biased region" description="Polar residues" evidence="6">
    <location>
        <begin position="722"/>
        <end position="736"/>
    </location>
</feature>
<feature type="compositionally biased region" description="Low complexity" evidence="6">
    <location>
        <begin position="1361"/>
        <end position="1377"/>
    </location>
</feature>
<dbReference type="EMBL" id="JBJQND010000011">
    <property type="protein sequence ID" value="KAL3861815.1"/>
    <property type="molecule type" value="Genomic_DNA"/>
</dbReference>
<dbReference type="SUPFAM" id="SSF56399">
    <property type="entry name" value="ADP-ribosylation"/>
    <property type="match status" value="1"/>
</dbReference>
<dbReference type="InterPro" id="IPR000571">
    <property type="entry name" value="Znf_CCCH"/>
</dbReference>
<dbReference type="InterPro" id="IPR004170">
    <property type="entry name" value="WWE_dom"/>
</dbReference>